<reference evidence="3" key="1">
    <citation type="journal article" date="2019" name="Int. J. Syst. Evol. Microbiol.">
        <title>The Global Catalogue of Microorganisms (GCM) 10K type strain sequencing project: providing services to taxonomists for standard genome sequencing and annotation.</title>
        <authorList>
            <consortium name="The Broad Institute Genomics Platform"/>
            <consortium name="The Broad Institute Genome Sequencing Center for Infectious Disease"/>
            <person name="Wu L."/>
            <person name="Ma J."/>
        </authorList>
    </citation>
    <scope>NUCLEOTIDE SEQUENCE [LARGE SCALE GENOMIC DNA]</scope>
    <source>
        <strain evidence="3">KCTC 15012</strain>
    </source>
</reference>
<dbReference type="PANTHER" id="PTHR42923:SF47">
    <property type="entry name" value="BLR3003 PROTEIN"/>
    <property type="match status" value="1"/>
</dbReference>
<sequence length="414" mass="43951">MSAPALPQTPQPQTLHVVGAGLAGLAAATAAARAGVRVRLYEAAGHAGGRCRSFRDDKLDRVIDNGSHLVLGANRTALAYARATGGLEAMRPVAPRFPFHDLASGERWEVSPTRIPAGPGEILRALGLPWTRREASVAERLGSRRGFVRLWKPLCEAILNTAPEEASARMFAWTMRRALLGGAPALSPWLFPHGLSAALVAPALATLASYGAEIQFRRRLTGIECGRLLFEDGPEVLGEADRVVLALPPWAVAPILPGWIPPLPTRTIVNAHFRLEAAVALPGGAPFLGLVNGFGHWLFPRGDVLSVTVSAAEPLVDRPADAVAAVLWGEIARVLGRDPAAIPPVRVIKERRATLAHDPATLPRRPGPETPLAGVMLAGDWLRSPWPCTIEAAISSGLDAARWALGRPALVFGP</sequence>
<dbReference type="EMBL" id="JBHUIY010000015">
    <property type="protein sequence ID" value="MFD2233997.1"/>
    <property type="molecule type" value="Genomic_DNA"/>
</dbReference>
<protein>
    <submittedName>
        <fullName evidence="2">FAD-dependent oxidoreductase</fullName>
    </submittedName>
</protein>
<evidence type="ECO:0000313" key="2">
    <source>
        <dbReference type="EMBL" id="MFD2233997.1"/>
    </source>
</evidence>
<comment type="caution">
    <text evidence="2">The sequence shown here is derived from an EMBL/GenBank/DDBJ whole genome shotgun (WGS) entry which is preliminary data.</text>
</comment>
<evidence type="ECO:0000313" key="3">
    <source>
        <dbReference type="Proteomes" id="UP001597296"/>
    </source>
</evidence>
<dbReference type="Gene3D" id="3.50.50.60">
    <property type="entry name" value="FAD/NAD(P)-binding domain"/>
    <property type="match status" value="1"/>
</dbReference>
<dbReference type="Proteomes" id="UP001597296">
    <property type="component" value="Unassembled WGS sequence"/>
</dbReference>
<name>A0ABW5CC78_9PROT</name>
<organism evidence="2 3">
    <name type="scientific">Phaeospirillum tilakii</name>
    <dbReference type="NCBI Taxonomy" id="741673"/>
    <lineage>
        <taxon>Bacteria</taxon>
        <taxon>Pseudomonadati</taxon>
        <taxon>Pseudomonadota</taxon>
        <taxon>Alphaproteobacteria</taxon>
        <taxon>Rhodospirillales</taxon>
        <taxon>Rhodospirillaceae</taxon>
        <taxon>Phaeospirillum</taxon>
    </lineage>
</organism>
<proteinExistence type="predicted"/>
<dbReference type="RefSeq" id="WP_377315896.1">
    <property type="nucleotide sequence ID" value="NZ_JBHUIY010000015.1"/>
</dbReference>
<dbReference type="InterPro" id="IPR036188">
    <property type="entry name" value="FAD/NAD-bd_sf"/>
</dbReference>
<dbReference type="Pfam" id="PF01593">
    <property type="entry name" value="Amino_oxidase"/>
    <property type="match status" value="1"/>
</dbReference>
<gene>
    <name evidence="2" type="ORF">ACFSNB_09280</name>
</gene>
<dbReference type="InterPro" id="IPR002937">
    <property type="entry name" value="Amino_oxidase"/>
</dbReference>
<dbReference type="PANTHER" id="PTHR42923">
    <property type="entry name" value="PROTOPORPHYRINOGEN OXIDASE"/>
    <property type="match status" value="1"/>
</dbReference>
<keyword evidence="3" id="KW-1185">Reference proteome</keyword>
<dbReference type="InterPro" id="IPR050464">
    <property type="entry name" value="Zeta_carotene_desat/Oxidored"/>
</dbReference>
<evidence type="ECO:0000259" key="1">
    <source>
        <dbReference type="Pfam" id="PF01593"/>
    </source>
</evidence>
<feature type="domain" description="Amine oxidase" evidence="1">
    <location>
        <begin position="22"/>
        <end position="402"/>
    </location>
</feature>
<dbReference type="SUPFAM" id="SSF51905">
    <property type="entry name" value="FAD/NAD(P)-binding domain"/>
    <property type="match status" value="1"/>
</dbReference>
<accession>A0ABW5CC78</accession>